<proteinExistence type="predicted"/>
<dbReference type="Proteomes" id="UP000195696">
    <property type="component" value="Unassembled WGS sequence"/>
</dbReference>
<evidence type="ECO:0000313" key="2">
    <source>
        <dbReference type="Proteomes" id="UP000195696"/>
    </source>
</evidence>
<accession>A0A1G4ERV9</accession>
<gene>
    <name evidence="1" type="ORF">BWGO95_04776</name>
</gene>
<protein>
    <recommendedName>
        <fullName evidence="3">LysR substrate-binding domain-containing protein</fullName>
    </recommendedName>
</protein>
<dbReference type="AlphaFoldDB" id="A0A1G4ERV9"/>
<evidence type="ECO:0000313" key="1">
    <source>
        <dbReference type="EMBL" id="SCB70598.1"/>
    </source>
</evidence>
<sequence length="48" mass="5301">MLAMVKAGLGITLIPEMVVEQAVRQGNVTCAQKLFRISYERVPVITII</sequence>
<organism evidence="1 2">
    <name type="scientific">Bacillus mycoides</name>
    <dbReference type="NCBI Taxonomy" id="1405"/>
    <lineage>
        <taxon>Bacteria</taxon>
        <taxon>Bacillati</taxon>
        <taxon>Bacillota</taxon>
        <taxon>Bacilli</taxon>
        <taxon>Bacillales</taxon>
        <taxon>Bacillaceae</taxon>
        <taxon>Bacillus</taxon>
        <taxon>Bacillus cereus group</taxon>
    </lineage>
</organism>
<reference evidence="1 2" key="1">
    <citation type="submission" date="2016-08" db="EMBL/GenBank/DDBJ databases">
        <authorList>
            <person name="Seilhamer J.J."/>
        </authorList>
    </citation>
    <scope>NUCLEOTIDE SEQUENCE [LARGE SCALE GENOMIC DNA]</scope>
    <source>
        <strain evidence="1 2">SDA_GO95</strain>
    </source>
</reference>
<dbReference type="Gene3D" id="3.40.190.10">
    <property type="entry name" value="Periplasmic binding protein-like II"/>
    <property type="match status" value="1"/>
</dbReference>
<evidence type="ECO:0008006" key="3">
    <source>
        <dbReference type="Google" id="ProtNLM"/>
    </source>
</evidence>
<dbReference type="EMBL" id="FMAK01000053">
    <property type="protein sequence ID" value="SCB70598.1"/>
    <property type="molecule type" value="Genomic_DNA"/>
</dbReference>
<name>A0A1G4ERV9_BACMY</name>